<evidence type="ECO:0000256" key="3">
    <source>
        <dbReference type="ARBA" id="ARBA00023054"/>
    </source>
</evidence>
<dbReference type="Pfam" id="PF07196">
    <property type="entry name" value="Flagellin_IN"/>
    <property type="match status" value="1"/>
</dbReference>
<evidence type="ECO:0000313" key="9">
    <source>
        <dbReference type="Proteomes" id="UP000501830"/>
    </source>
</evidence>
<evidence type="ECO:0000256" key="2">
    <source>
        <dbReference type="ARBA" id="ARBA00011255"/>
    </source>
</evidence>
<comment type="subcellular location">
    <subcellularLocation>
        <location evidence="5">Secreted</location>
    </subcellularLocation>
    <subcellularLocation>
        <location evidence="5">Bacterial flagellum</location>
    </subcellularLocation>
</comment>
<evidence type="ECO:0000259" key="7">
    <source>
        <dbReference type="Pfam" id="PF07195"/>
    </source>
</evidence>
<protein>
    <recommendedName>
        <fullName evidence="5">Flagellar hook-associated protein 2</fullName>
        <shortName evidence="5">HAP2</shortName>
    </recommendedName>
    <alternativeName>
        <fullName evidence="5">Flagellar cap protein</fullName>
    </alternativeName>
</protein>
<evidence type="ECO:0000256" key="5">
    <source>
        <dbReference type="RuleBase" id="RU362066"/>
    </source>
</evidence>
<keyword evidence="9" id="KW-1185">Reference proteome</keyword>
<dbReference type="KEGG" id="jpo:G7058_05895"/>
<evidence type="ECO:0000256" key="1">
    <source>
        <dbReference type="ARBA" id="ARBA00009764"/>
    </source>
</evidence>
<keyword evidence="3" id="KW-0175">Coiled coil</keyword>
<keyword evidence="8" id="KW-0966">Cell projection</keyword>
<dbReference type="Pfam" id="PF07195">
    <property type="entry name" value="FliD_C"/>
    <property type="match status" value="1"/>
</dbReference>
<accession>A0A6G7WH95</accession>
<name>A0A6G7WH95_9LACT</name>
<comment type="subunit">
    <text evidence="2 5">Homopentamer.</text>
</comment>
<dbReference type="InterPro" id="IPR010810">
    <property type="entry name" value="Flagellin_hook_IN_motif"/>
</dbReference>
<dbReference type="InterPro" id="IPR003481">
    <property type="entry name" value="FliD_N"/>
</dbReference>
<dbReference type="Proteomes" id="UP000501830">
    <property type="component" value="Chromosome"/>
</dbReference>
<dbReference type="RefSeq" id="WP_166062679.1">
    <property type="nucleotide sequence ID" value="NZ_CP049889.1"/>
</dbReference>
<keyword evidence="8" id="KW-0282">Flagellum</keyword>
<dbReference type="PANTHER" id="PTHR30288:SF0">
    <property type="entry name" value="FLAGELLAR HOOK-ASSOCIATED PROTEIN 2"/>
    <property type="match status" value="1"/>
</dbReference>
<sequence length="575" mass="61476">MASSMNIMGTYSGITMETVEQLISAESGKLTKFTGEQTSLKAEQSAWKDVQTRLTNLTDKMNALTKPAAFDAKKVKLSQEGKFTLSASPAALSGDFSIEVKQLATRTQVIGNKLELAEDTKLSSAWGKAGDLKIGIAGKDAQTITISETDSIESVIDRINESTKESGVSAVIIDNHVVLQSADLGNKKINIGGTVASDLGLDIVGSNNITHMRGNKLELAEDTKLTSAWGKAGDLTIGISGKEAQTLPISEKDSIKSVIDRINESTKESGVSAVIIDNHVVLQIEDLGDKTITIGGTLANDLGLANLKPNQVTQGKQASVIVNGIAITRDTNTISDIMEGVTLTLQATTTEAVTAKVTDDLEASTKLVQDFVDQYNSTMTFISTQLDVGDPSQENNKTGALAGDGSIMRLQSQLRGLLTQPVANGNAGNNTATAIGISVDRSGKATLDKSKLETALKENSKIVSDLFNYTVETTSEAADGTTVTKKDEVGMAQKFSTLLNSFTDSKEGIIATKNETYDKMIKDLDKRITVFNERLDAKRERYIKQFTALDIAMMEAESQINYLMSQVSSSNGNNK</sequence>
<gene>
    <name evidence="8" type="primary">fliD</name>
    <name evidence="8" type="ORF">G7058_05895</name>
</gene>
<comment type="function">
    <text evidence="5">Required for morphogenesis and for the elongation of the flagellar filament by facilitating polymerization of the flagellin monomers at the tip of growing filament. Forms a capping structure, which prevents flagellin subunits (transported through the central channel of the flagellum) from leaking out without polymerization at the distal end.</text>
</comment>
<dbReference type="AlphaFoldDB" id="A0A6G7WH95"/>
<keyword evidence="5" id="KW-0964">Secreted</keyword>
<dbReference type="GO" id="GO:0005576">
    <property type="term" value="C:extracellular region"/>
    <property type="evidence" value="ECO:0007669"/>
    <property type="project" value="UniProtKB-SubCell"/>
</dbReference>
<evidence type="ECO:0000256" key="4">
    <source>
        <dbReference type="ARBA" id="ARBA00023143"/>
    </source>
</evidence>
<dbReference type="GeneID" id="94552805"/>
<organism evidence="8 9">
    <name type="scientific">Jeotgalibaca porci</name>
    <dbReference type="NCBI Taxonomy" id="1868793"/>
    <lineage>
        <taxon>Bacteria</taxon>
        <taxon>Bacillati</taxon>
        <taxon>Bacillota</taxon>
        <taxon>Bacilli</taxon>
        <taxon>Lactobacillales</taxon>
        <taxon>Carnobacteriaceae</taxon>
        <taxon>Jeotgalibaca</taxon>
    </lineage>
</organism>
<dbReference type="GO" id="GO:0071973">
    <property type="term" value="P:bacterial-type flagellum-dependent cell motility"/>
    <property type="evidence" value="ECO:0007669"/>
    <property type="project" value="TreeGrafter"/>
</dbReference>
<dbReference type="Pfam" id="PF02465">
    <property type="entry name" value="FliD_N"/>
    <property type="match status" value="1"/>
</dbReference>
<dbReference type="GO" id="GO:0009424">
    <property type="term" value="C:bacterial-type flagellum hook"/>
    <property type="evidence" value="ECO:0007669"/>
    <property type="project" value="UniProtKB-UniRule"/>
</dbReference>
<reference evidence="8 9" key="1">
    <citation type="journal article" date="2017" name="Int. J. Syst. Evol. Microbiol.">
        <title>Jeotgalibaca porci sp. nov. and Jeotgalibaca arthritidis sp. nov., isolated from pigs, and emended description of the genus Jeotgalibaca.</title>
        <authorList>
            <person name="Zamora L."/>
            <person name="Perez-Sancho M."/>
            <person name="Dominguez L."/>
            <person name="Fernandez-Garayzabal J.F."/>
            <person name="Vela A.I."/>
        </authorList>
    </citation>
    <scope>NUCLEOTIDE SEQUENCE [LARGE SCALE GENOMIC DNA]</scope>
    <source>
        <strain evidence="8 9">CCUG 69148</strain>
    </source>
</reference>
<feature type="domain" description="Flagellar hook-associated protein 2 N-terminal" evidence="6">
    <location>
        <begin position="16"/>
        <end position="106"/>
    </location>
</feature>
<evidence type="ECO:0000313" key="8">
    <source>
        <dbReference type="EMBL" id="QIK51622.1"/>
    </source>
</evidence>
<dbReference type="GO" id="GO:0009421">
    <property type="term" value="C:bacterial-type flagellum filament cap"/>
    <property type="evidence" value="ECO:0007669"/>
    <property type="project" value="InterPro"/>
</dbReference>
<dbReference type="GO" id="GO:0007155">
    <property type="term" value="P:cell adhesion"/>
    <property type="evidence" value="ECO:0007669"/>
    <property type="project" value="InterPro"/>
</dbReference>
<keyword evidence="4 5" id="KW-0975">Bacterial flagellum</keyword>
<dbReference type="EMBL" id="CP049889">
    <property type="protein sequence ID" value="QIK51622.1"/>
    <property type="molecule type" value="Genomic_DNA"/>
</dbReference>
<feature type="domain" description="Flagellar hook-associated protein 2 C-terminal" evidence="7">
    <location>
        <begin position="315"/>
        <end position="555"/>
    </location>
</feature>
<dbReference type="InterPro" id="IPR010809">
    <property type="entry name" value="FliD_C"/>
</dbReference>
<dbReference type="InterPro" id="IPR040026">
    <property type="entry name" value="FliD"/>
</dbReference>
<keyword evidence="8" id="KW-0969">Cilium</keyword>
<proteinExistence type="inferred from homology"/>
<comment type="similarity">
    <text evidence="1 5">Belongs to the FliD family.</text>
</comment>
<dbReference type="PANTHER" id="PTHR30288">
    <property type="entry name" value="FLAGELLAR CAP/ASSEMBLY PROTEIN FLID"/>
    <property type="match status" value="1"/>
</dbReference>
<evidence type="ECO:0000259" key="6">
    <source>
        <dbReference type="Pfam" id="PF02465"/>
    </source>
</evidence>